<dbReference type="Proteomes" id="UP000629438">
    <property type="component" value="Unassembled WGS sequence"/>
</dbReference>
<evidence type="ECO:0000313" key="2">
    <source>
        <dbReference type="Proteomes" id="UP000629438"/>
    </source>
</evidence>
<accession>A0A850ZMM5</accession>
<dbReference type="OrthoDB" id="9950230at2759"/>
<organism evidence="1 2">
    <name type="scientific">Tichodroma muraria</name>
    <dbReference type="NCBI Taxonomy" id="237442"/>
    <lineage>
        <taxon>Eukaryota</taxon>
        <taxon>Metazoa</taxon>
        <taxon>Chordata</taxon>
        <taxon>Craniata</taxon>
        <taxon>Vertebrata</taxon>
        <taxon>Euteleostomi</taxon>
        <taxon>Archelosauria</taxon>
        <taxon>Archosauria</taxon>
        <taxon>Dinosauria</taxon>
        <taxon>Saurischia</taxon>
        <taxon>Theropoda</taxon>
        <taxon>Coelurosauria</taxon>
        <taxon>Aves</taxon>
        <taxon>Neognathae</taxon>
        <taxon>Neoaves</taxon>
        <taxon>Telluraves</taxon>
        <taxon>Australaves</taxon>
        <taxon>Passeriformes</taxon>
        <taxon>Sittidae</taxon>
        <taxon>Tichodroma</taxon>
    </lineage>
</organism>
<evidence type="ECO:0000313" key="1">
    <source>
        <dbReference type="EMBL" id="NWI07455.1"/>
    </source>
</evidence>
<dbReference type="AlphaFoldDB" id="A0A850ZMM5"/>
<protein>
    <submittedName>
        <fullName evidence="1">ENR1 protein</fullName>
    </submittedName>
</protein>
<proteinExistence type="predicted"/>
<name>A0A850ZMM5_9PASS</name>
<gene>
    <name evidence="1" type="primary">Erv31_4</name>
    <name evidence="1" type="ORF">TICMUR_R13115</name>
</gene>
<reference evidence="1" key="1">
    <citation type="submission" date="2019-09" db="EMBL/GenBank/DDBJ databases">
        <title>Bird 10,000 Genomes (B10K) Project - Family phase.</title>
        <authorList>
            <person name="Zhang G."/>
        </authorList>
    </citation>
    <scope>NUCLEOTIDE SEQUENCE</scope>
    <source>
        <strain evidence="1">B10K-DU-012-47</strain>
    </source>
</reference>
<comment type="caution">
    <text evidence="1">The sequence shown here is derived from an EMBL/GenBank/DDBJ whole genome shotgun (WGS) entry which is preliminary data.</text>
</comment>
<feature type="non-terminal residue" evidence="1">
    <location>
        <position position="86"/>
    </location>
</feature>
<feature type="non-terminal residue" evidence="1">
    <location>
        <position position="1"/>
    </location>
</feature>
<keyword evidence="2" id="KW-1185">Reference proteome</keyword>
<sequence>KVYMNAWHPNPFQGETKLSKFWSTDGVVEINSPKYWKAPKGLFWICGKKAYVMLLKDWAGSCSLGAIWPSFFLLPRVVGQQLGVPL</sequence>
<dbReference type="EMBL" id="WAAG01091088">
    <property type="protein sequence ID" value="NWI07455.1"/>
    <property type="molecule type" value="Genomic_DNA"/>
</dbReference>